<keyword evidence="7" id="KW-0067">ATP-binding</keyword>
<sequence>MDPMSQPIERVFPIRLSILENSPFLRNVSDADCILSVVPVTQQLSDQHLSPPSPDGYHCEPAPSATDRQGSSAAASSHNSTCPSSFNKGNGRDDSLLSETFEYAILADGSHGVIQKARRAFTTCDEEPIHIPGAIQSYGVLVALKLVDERVAGPSRYLPRICSENSGFVCHYQPSELLSLDSFYQVMPIFQRHLFDVQLRHIRQGYDSTKKEQEPVVFAFSFSDPDGRLIPCWCAAHYLGGDIDLFLCEFELQDYSMHPLATPAMSDPGNPIDTLGSDHLDFATACSIQSKVQPAFPNPELFSKGFDPSTSSVEVMGMATKIQAQFAEAATVSDLLDTIVSIVKEITRFHRVMVYQFDRDYNGTVVAELMDPKASNDVYRGLHFPASDIPPQARKLYMINKVRVLFDRSQRTSRLIGRDVSDVEVPLDLTHAYLRAMSPVHLKYLSNMGVRSSMSMSLESDGKLWGLIVCHSYGPAATRVPFSIRELSFFVGLAASTGRGSPDKCITSSSHELLNLFDCDCGFLVIGGEARTIGRLSSYIEAMTLLKYLFLRGSRTRLFSHNVGDDFEDLHFPSGFKAIAGVLYIPLSSTTDDCVVFYRRNQIREVHWAGRPSLAGKIGRLEPRNSFKKWTEVMDGTSKAWSIEHTDLAAMAQLLYGSFIQVWREKETAINDTRLKRLLLDDASHRVRNPLNTVINCLEIALENHLDDGTKQVLTTSYTASKSLIYVIDDLLSLTGSITGSVPLPDEPFHLPNCLRLGQEKRTELIMIPSTGPTKYVRGDRTSLQRSLSILVANAIQHTSDGQVVFKWHETVMNPENTVIHISITDTGPGFSERELDDMFQEFEQVPDEDFDEATSKSHPARDNVLRVGVGLVFVARFVKQRNGQLKVKSTKGRGSTFTLEIPFVVSSHCSSIASRRDASLLPVLTMPGPLTFGDGSSVPSDRTFGTSRDSRPSPPIIRPGSSTADTSPRDFQTPSPHHYTVIVADDNIINVQILERRLTKLGHCVLVSRDGQECFNLFASNRSTVDFILMDINMPVVDGFASIRLIRDHEYSHPTPSRVVQCCGRTPIFAVSGMLRRGQEQQCKEAGFDGWMPKPVDMKRSVRCLAGGLDHDARRICVYDAKRFELGGWFDAE</sequence>
<evidence type="ECO:0000256" key="11">
    <source>
        <dbReference type="PROSITE-ProRule" id="PRU00169"/>
    </source>
</evidence>
<dbReference type="SMART" id="SM00448">
    <property type="entry name" value="REC"/>
    <property type="match status" value="1"/>
</dbReference>
<keyword evidence="9" id="KW-0902">Two-component regulatory system</keyword>
<dbReference type="PANTHER" id="PTHR43065">
    <property type="entry name" value="SENSOR HISTIDINE KINASE"/>
    <property type="match status" value="1"/>
</dbReference>
<dbReference type="Gene3D" id="1.10.287.130">
    <property type="match status" value="1"/>
</dbReference>
<dbReference type="InterPro" id="IPR003594">
    <property type="entry name" value="HATPase_dom"/>
</dbReference>
<dbReference type="InterPro" id="IPR001789">
    <property type="entry name" value="Sig_transdc_resp-reg_receiver"/>
</dbReference>
<dbReference type="Gene3D" id="3.30.450.270">
    <property type="match status" value="1"/>
</dbReference>
<dbReference type="Gene3D" id="3.30.450.40">
    <property type="match status" value="1"/>
</dbReference>
<protein>
    <submittedName>
        <fullName evidence="16">Phytochrome-2</fullName>
    </submittedName>
</protein>
<dbReference type="InterPro" id="IPR016132">
    <property type="entry name" value="Phyto_chromo_attachment"/>
</dbReference>
<evidence type="ECO:0000256" key="2">
    <source>
        <dbReference type="ARBA" id="ARBA00022553"/>
    </source>
</evidence>
<dbReference type="InterPro" id="IPR003018">
    <property type="entry name" value="GAF"/>
</dbReference>
<feature type="domain" description="Response regulatory" evidence="15">
    <location>
        <begin position="981"/>
        <end position="1110"/>
    </location>
</feature>
<feature type="domain" description="Phytochrome chromophore attachment site" evidence="13">
    <location>
        <begin position="331"/>
        <end position="493"/>
    </location>
</feature>
<feature type="compositionally biased region" description="Polar residues" evidence="12">
    <location>
        <begin position="66"/>
        <end position="88"/>
    </location>
</feature>
<feature type="domain" description="Histidine kinase" evidence="14">
    <location>
        <begin position="682"/>
        <end position="906"/>
    </location>
</feature>
<keyword evidence="3" id="KW-0716">Sensory transduction</keyword>
<evidence type="ECO:0000313" key="17">
    <source>
        <dbReference type="Proteomes" id="UP001451303"/>
    </source>
</evidence>
<feature type="region of interest" description="Disordered" evidence="12">
    <location>
        <begin position="932"/>
        <end position="977"/>
    </location>
</feature>
<evidence type="ECO:0000256" key="9">
    <source>
        <dbReference type="ARBA" id="ARBA00023012"/>
    </source>
</evidence>
<evidence type="ECO:0000256" key="1">
    <source>
        <dbReference type="ARBA" id="ARBA00022543"/>
    </source>
</evidence>
<dbReference type="Pfam" id="PF00072">
    <property type="entry name" value="Response_reg"/>
    <property type="match status" value="1"/>
</dbReference>
<dbReference type="Gene3D" id="3.40.50.2300">
    <property type="match status" value="1"/>
</dbReference>
<feature type="compositionally biased region" description="Polar residues" evidence="12">
    <location>
        <begin position="938"/>
        <end position="947"/>
    </location>
</feature>
<dbReference type="PANTHER" id="PTHR43065:SF10">
    <property type="entry name" value="PEROXIDE STRESS-ACTIVATED HISTIDINE KINASE MAK3"/>
    <property type="match status" value="1"/>
</dbReference>
<dbReference type="InterPro" id="IPR029016">
    <property type="entry name" value="GAF-like_dom_sf"/>
</dbReference>
<dbReference type="InterPro" id="IPR036890">
    <property type="entry name" value="HATPase_C_sf"/>
</dbReference>
<dbReference type="Gene3D" id="3.30.450.20">
    <property type="entry name" value="PAS domain"/>
    <property type="match status" value="1"/>
</dbReference>
<dbReference type="EMBL" id="JAVLET010000018">
    <property type="protein sequence ID" value="KAL0465199.1"/>
    <property type="molecule type" value="Genomic_DNA"/>
</dbReference>
<keyword evidence="10" id="KW-0675">Receptor</keyword>
<keyword evidence="8" id="KW-0157">Chromophore</keyword>
<keyword evidence="4" id="KW-0808">Transferase</keyword>
<dbReference type="InterPro" id="IPR005467">
    <property type="entry name" value="His_kinase_dom"/>
</dbReference>
<dbReference type="SMART" id="SM00387">
    <property type="entry name" value="HATPase_c"/>
    <property type="match status" value="1"/>
</dbReference>
<keyword evidence="6" id="KW-0418">Kinase</keyword>
<dbReference type="Pfam" id="PF00360">
    <property type="entry name" value="PHY"/>
    <property type="match status" value="1"/>
</dbReference>
<dbReference type="InterPro" id="IPR003661">
    <property type="entry name" value="HisK_dim/P_dom"/>
</dbReference>
<dbReference type="Gene3D" id="3.30.565.10">
    <property type="entry name" value="Histidine kinase-like ATPase, C-terminal domain"/>
    <property type="match status" value="1"/>
</dbReference>
<gene>
    <name evidence="16" type="ORF">QR685DRAFT_601432</name>
</gene>
<dbReference type="InterPro" id="IPR013515">
    <property type="entry name" value="Phytochrome_cen-reg"/>
</dbReference>
<evidence type="ECO:0000256" key="4">
    <source>
        <dbReference type="ARBA" id="ARBA00022679"/>
    </source>
</evidence>
<dbReference type="Pfam" id="PF02518">
    <property type="entry name" value="HATPase_c"/>
    <property type="match status" value="1"/>
</dbReference>
<keyword evidence="17" id="KW-1185">Reference proteome</keyword>
<dbReference type="SUPFAM" id="SSF55785">
    <property type="entry name" value="PYP-like sensor domain (PAS domain)"/>
    <property type="match status" value="1"/>
</dbReference>
<evidence type="ECO:0000256" key="7">
    <source>
        <dbReference type="ARBA" id="ARBA00022840"/>
    </source>
</evidence>
<dbReference type="Pfam" id="PF08446">
    <property type="entry name" value="PAS_2"/>
    <property type="match status" value="1"/>
</dbReference>
<dbReference type="SUPFAM" id="SSF55781">
    <property type="entry name" value="GAF domain-like"/>
    <property type="match status" value="2"/>
</dbReference>
<dbReference type="SMART" id="SM00388">
    <property type="entry name" value="HisKA"/>
    <property type="match status" value="1"/>
</dbReference>
<organism evidence="16 17">
    <name type="scientific">Neurospora intermedia</name>
    <dbReference type="NCBI Taxonomy" id="5142"/>
    <lineage>
        <taxon>Eukaryota</taxon>
        <taxon>Fungi</taxon>
        <taxon>Dikarya</taxon>
        <taxon>Ascomycota</taxon>
        <taxon>Pezizomycotina</taxon>
        <taxon>Sordariomycetes</taxon>
        <taxon>Sordariomycetidae</taxon>
        <taxon>Sordariales</taxon>
        <taxon>Sordariaceae</taxon>
        <taxon>Neurospora</taxon>
    </lineage>
</organism>
<comment type="caution">
    <text evidence="16">The sequence shown here is derived from an EMBL/GenBank/DDBJ whole genome shotgun (WGS) entry which is preliminary data.</text>
</comment>
<evidence type="ECO:0000259" key="15">
    <source>
        <dbReference type="PROSITE" id="PS50110"/>
    </source>
</evidence>
<accession>A0ABR3CXN6</accession>
<dbReference type="Proteomes" id="UP001451303">
    <property type="component" value="Unassembled WGS sequence"/>
</dbReference>
<dbReference type="Pfam" id="PF00512">
    <property type="entry name" value="HisKA"/>
    <property type="match status" value="1"/>
</dbReference>
<dbReference type="InterPro" id="IPR035965">
    <property type="entry name" value="PAS-like_dom_sf"/>
</dbReference>
<evidence type="ECO:0000256" key="6">
    <source>
        <dbReference type="ARBA" id="ARBA00022777"/>
    </source>
</evidence>
<keyword evidence="2 11" id="KW-0597">Phosphoprotein</keyword>
<dbReference type="InterPro" id="IPR004358">
    <property type="entry name" value="Sig_transdc_His_kin-like_C"/>
</dbReference>
<evidence type="ECO:0000259" key="14">
    <source>
        <dbReference type="PROSITE" id="PS50109"/>
    </source>
</evidence>
<feature type="compositionally biased region" description="Polar residues" evidence="12">
    <location>
        <begin position="964"/>
        <end position="976"/>
    </location>
</feature>
<dbReference type="CDD" id="cd17546">
    <property type="entry name" value="REC_hyHK_CKI1_RcsC-like"/>
    <property type="match status" value="1"/>
</dbReference>
<evidence type="ECO:0000259" key="13">
    <source>
        <dbReference type="PROSITE" id="PS50046"/>
    </source>
</evidence>
<reference evidence="16 17" key="1">
    <citation type="submission" date="2023-09" db="EMBL/GenBank/DDBJ databases">
        <title>Multi-omics analysis of a traditional fermented food reveals byproduct-associated fungal strains for waste-to-food upcycling.</title>
        <authorList>
            <consortium name="Lawrence Berkeley National Laboratory"/>
            <person name="Rekdal V.M."/>
            <person name="Villalobos-Escobedo J.M."/>
            <person name="Rodriguez-Valeron N."/>
            <person name="Garcia M.O."/>
            <person name="Vasquez D.P."/>
            <person name="Damayanti I."/>
            <person name="Sorensen P.M."/>
            <person name="Baidoo E.E."/>
            <person name="De Carvalho A.C."/>
            <person name="Riley R."/>
            <person name="Lipzen A."/>
            <person name="He G."/>
            <person name="Yan M."/>
            <person name="Haridas S."/>
            <person name="Daum C."/>
            <person name="Yoshinaga Y."/>
            <person name="Ng V."/>
            <person name="Grigoriev I.V."/>
            <person name="Munk R."/>
            <person name="Nuraida L."/>
            <person name="Wijaya C.H."/>
            <person name="Morales P.-C."/>
            <person name="Keasling J.D."/>
        </authorList>
    </citation>
    <scope>NUCLEOTIDE SEQUENCE [LARGE SCALE GENOMIC DNA]</scope>
    <source>
        <strain evidence="16 17">FGSC 2613</strain>
    </source>
</reference>
<dbReference type="InterPro" id="IPR036097">
    <property type="entry name" value="HisK_dim/P_sf"/>
</dbReference>
<dbReference type="Pfam" id="PF01590">
    <property type="entry name" value="GAF"/>
    <property type="match status" value="1"/>
</dbReference>
<keyword evidence="1" id="KW-0600">Photoreceptor protein</keyword>
<proteinExistence type="predicted"/>
<keyword evidence="5" id="KW-0547">Nucleotide-binding</keyword>
<dbReference type="SUPFAM" id="SSF47384">
    <property type="entry name" value="Homodimeric domain of signal transducing histidine kinase"/>
    <property type="match status" value="1"/>
</dbReference>
<evidence type="ECO:0000256" key="5">
    <source>
        <dbReference type="ARBA" id="ARBA00022741"/>
    </source>
</evidence>
<evidence type="ECO:0000256" key="8">
    <source>
        <dbReference type="ARBA" id="ARBA00022991"/>
    </source>
</evidence>
<dbReference type="PROSITE" id="PS50046">
    <property type="entry name" value="PHYTOCHROME_2"/>
    <property type="match status" value="1"/>
</dbReference>
<dbReference type="PROSITE" id="PS50110">
    <property type="entry name" value="RESPONSE_REGULATORY"/>
    <property type="match status" value="1"/>
</dbReference>
<dbReference type="PROSITE" id="PS50109">
    <property type="entry name" value="HIS_KIN"/>
    <property type="match status" value="1"/>
</dbReference>
<evidence type="ECO:0000256" key="3">
    <source>
        <dbReference type="ARBA" id="ARBA00022606"/>
    </source>
</evidence>
<name>A0ABR3CXN6_NEUIN</name>
<evidence type="ECO:0000256" key="12">
    <source>
        <dbReference type="SAM" id="MobiDB-lite"/>
    </source>
</evidence>
<dbReference type="SUPFAM" id="SSF55874">
    <property type="entry name" value="ATPase domain of HSP90 chaperone/DNA topoisomerase II/histidine kinase"/>
    <property type="match status" value="1"/>
</dbReference>
<feature type="region of interest" description="Disordered" evidence="12">
    <location>
        <begin position="45"/>
        <end position="89"/>
    </location>
</feature>
<dbReference type="CDD" id="cd00082">
    <property type="entry name" value="HisKA"/>
    <property type="match status" value="1"/>
</dbReference>
<dbReference type="InterPro" id="IPR043150">
    <property type="entry name" value="Phytochrome_PHY_sf"/>
</dbReference>
<evidence type="ECO:0000256" key="10">
    <source>
        <dbReference type="ARBA" id="ARBA00023170"/>
    </source>
</evidence>
<evidence type="ECO:0000313" key="16">
    <source>
        <dbReference type="EMBL" id="KAL0465199.1"/>
    </source>
</evidence>
<dbReference type="PRINTS" id="PR00344">
    <property type="entry name" value="BCTRLSENSOR"/>
</dbReference>
<feature type="modified residue" description="4-aspartylphosphate" evidence="11">
    <location>
        <position position="1032"/>
    </location>
</feature>
<dbReference type="InterPro" id="IPR011006">
    <property type="entry name" value="CheY-like_superfamily"/>
</dbReference>
<dbReference type="SUPFAM" id="SSF52172">
    <property type="entry name" value="CheY-like"/>
    <property type="match status" value="1"/>
</dbReference>
<dbReference type="InterPro" id="IPR013654">
    <property type="entry name" value="PAS_2"/>
</dbReference>